<dbReference type="PANTHER" id="PTHR13859:SF11">
    <property type="entry name" value="GRUNGE, ISOFORM J"/>
    <property type="match status" value="1"/>
</dbReference>
<reference evidence="8 9" key="1">
    <citation type="submission" date="2024-06" db="EMBL/GenBank/DDBJ databases">
        <title>A chromosome level genome sequence of Diviner's sage (Salvia divinorum).</title>
        <authorList>
            <person name="Ford S.A."/>
            <person name="Ro D.-K."/>
            <person name="Ness R.W."/>
            <person name="Phillips M.A."/>
        </authorList>
    </citation>
    <scope>NUCLEOTIDE SEQUENCE [LARGE SCALE GENOMIC DNA]</scope>
    <source>
        <strain evidence="8">SAF-2024a</strain>
        <tissue evidence="8">Leaf</tissue>
    </source>
</reference>
<feature type="region of interest" description="Disordered" evidence="5">
    <location>
        <begin position="436"/>
        <end position="495"/>
    </location>
</feature>
<dbReference type="Pfam" id="PF24662">
    <property type="entry name" value="DUF7650"/>
    <property type="match status" value="1"/>
</dbReference>
<dbReference type="SUPFAM" id="SSF46689">
    <property type="entry name" value="Homeodomain-like"/>
    <property type="match status" value="1"/>
</dbReference>
<dbReference type="Proteomes" id="UP001567538">
    <property type="component" value="Unassembled WGS sequence"/>
</dbReference>
<proteinExistence type="predicted"/>
<evidence type="ECO:0000256" key="2">
    <source>
        <dbReference type="ARBA" id="ARBA00023015"/>
    </source>
</evidence>
<protein>
    <submittedName>
        <fullName evidence="8">Uncharacterized protein</fullName>
    </submittedName>
</protein>
<feature type="region of interest" description="Disordered" evidence="5">
    <location>
        <begin position="512"/>
        <end position="548"/>
    </location>
</feature>
<dbReference type="PANTHER" id="PTHR13859">
    <property type="entry name" value="ATROPHIN-RELATED"/>
    <property type="match status" value="1"/>
</dbReference>
<comment type="caution">
    <text evidence="8">The sequence shown here is derived from an EMBL/GenBank/DDBJ whole genome shotgun (WGS) entry which is preliminary data.</text>
</comment>
<sequence length="575" mass="64200">MTNSMENHVGSSLYDAFGEPEIVPRVGTEYQAELPQVLGDSNTLSHSMDCADDETRADSLQNFHIGSPIKLAWISSVKSGMRVSHDWMMSMDEINERSVKDYRLVPEICDECWSAAEKGCFLLGLYIFAKNFVEVKKFVGTKEMVAVQSYYYGTFHSSPEHHRWSSARRIKHKRRTLGRGLFYGLRLQEFLSRVLPRVGESQNALLEVSKSFENEKISVAEYAFCLKAMIGTELLVEAVGIGRGHQDLTAMATRHSKTRHDMPSENVYTSLTTAEISNLLSGEHRLSKARSNDLFWEAVWPRLLASGWHSEQATNYRYVASSNAGPSLVFLMPGVKRFSRRELVRGDQYFESVNDVLSKVAREPALLELDQEGVGCSNEAEQCELTSDDNHCSFSLTVVDTGLLDGKVVELRTFPSAAEISCETTDEATILGKKRGHDAMAADQEAHPTSPDASTTFVHKKRNSQSQDEEEVSKNLDILPSTSSGSNNSSSVEQPQPQLLIDLNLPLDFEDGSITADQSSHEQDIITSKNNLETASSNQTRFSTRRRPPTMRVLEAFAHGYLSASTRQKKKEDGQ</sequence>
<feature type="compositionally biased region" description="Polar residues" evidence="5">
    <location>
        <begin position="525"/>
        <end position="542"/>
    </location>
</feature>
<evidence type="ECO:0000256" key="5">
    <source>
        <dbReference type="SAM" id="MobiDB-lite"/>
    </source>
</evidence>
<dbReference type="InterPro" id="IPR056067">
    <property type="entry name" value="DUF7650"/>
</dbReference>
<feature type="compositionally biased region" description="Low complexity" evidence="5">
    <location>
        <begin position="481"/>
        <end position="491"/>
    </location>
</feature>
<keyword evidence="2" id="KW-0805">Transcription regulation</keyword>
<dbReference type="Pfam" id="PF25826">
    <property type="entry name" value="DUF7952"/>
    <property type="match status" value="1"/>
</dbReference>
<evidence type="ECO:0000256" key="1">
    <source>
        <dbReference type="ARBA" id="ARBA00004123"/>
    </source>
</evidence>
<name>A0ABD1GIN6_SALDI</name>
<keyword evidence="3" id="KW-0804">Transcription</keyword>
<gene>
    <name evidence="8" type="ORF">AAHA92_20071</name>
</gene>
<evidence type="ECO:0000259" key="6">
    <source>
        <dbReference type="Pfam" id="PF24662"/>
    </source>
</evidence>
<dbReference type="InterPro" id="IPR057712">
    <property type="entry name" value="DUF7952"/>
</dbReference>
<dbReference type="EMBL" id="JBEAFC010000008">
    <property type="protein sequence ID" value="KAL1543054.1"/>
    <property type="molecule type" value="Genomic_DNA"/>
</dbReference>
<feature type="domain" description="DUF7650" evidence="6">
    <location>
        <begin position="274"/>
        <end position="364"/>
    </location>
</feature>
<evidence type="ECO:0000313" key="9">
    <source>
        <dbReference type="Proteomes" id="UP001567538"/>
    </source>
</evidence>
<comment type="subcellular location">
    <subcellularLocation>
        <location evidence="1">Nucleus</location>
    </subcellularLocation>
</comment>
<keyword evidence="9" id="KW-1185">Reference proteome</keyword>
<dbReference type="InterPro" id="IPR009057">
    <property type="entry name" value="Homeodomain-like_sf"/>
</dbReference>
<evidence type="ECO:0000259" key="7">
    <source>
        <dbReference type="Pfam" id="PF25826"/>
    </source>
</evidence>
<dbReference type="GO" id="GO:0005634">
    <property type="term" value="C:nucleus"/>
    <property type="evidence" value="ECO:0007669"/>
    <property type="project" value="UniProtKB-SubCell"/>
</dbReference>
<feature type="domain" description="DUF7952" evidence="7">
    <location>
        <begin position="113"/>
        <end position="242"/>
    </location>
</feature>
<organism evidence="8 9">
    <name type="scientific">Salvia divinorum</name>
    <name type="common">Maria pastora</name>
    <name type="synonym">Diviner's sage</name>
    <dbReference type="NCBI Taxonomy" id="28513"/>
    <lineage>
        <taxon>Eukaryota</taxon>
        <taxon>Viridiplantae</taxon>
        <taxon>Streptophyta</taxon>
        <taxon>Embryophyta</taxon>
        <taxon>Tracheophyta</taxon>
        <taxon>Spermatophyta</taxon>
        <taxon>Magnoliopsida</taxon>
        <taxon>eudicotyledons</taxon>
        <taxon>Gunneridae</taxon>
        <taxon>Pentapetalae</taxon>
        <taxon>asterids</taxon>
        <taxon>lamiids</taxon>
        <taxon>Lamiales</taxon>
        <taxon>Lamiaceae</taxon>
        <taxon>Nepetoideae</taxon>
        <taxon>Mentheae</taxon>
        <taxon>Salviinae</taxon>
        <taxon>Salvia</taxon>
        <taxon>Salvia subgen. Calosphace</taxon>
    </lineage>
</organism>
<evidence type="ECO:0000256" key="4">
    <source>
        <dbReference type="ARBA" id="ARBA00023242"/>
    </source>
</evidence>
<accession>A0ABD1GIN6</accession>
<feature type="compositionally biased region" description="Basic and acidic residues" evidence="5">
    <location>
        <begin position="437"/>
        <end position="446"/>
    </location>
</feature>
<keyword evidence="4" id="KW-0539">Nucleus</keyword>
<dbReference type="AlphaFoldDB" id="A0ABD1GIN6"/>
<evidence type="ECO:0000313" key="8">
    <source>
        <dbReference type="EMBL" id="KAL1543054.1"/>
    </source>
</evidence>
<evidence type="ECO:0000256" key="3">
    <source>
        <dbReference type="ARBA" id="ARBA00023163"/>
    </source>
</evidence>